<dbReference type="GO" id="GO:0017000">
    <property type="term" value="P:antibiotic biosynthetic process"/>
    <property type="evidence" value="ECO:0007669"/>
    <property type="project" value="UniProtKB-KW"/>
</dbReference>
<dbReference type="GO" id="GO:0016706">
    <property type="term" value="F:2-oxoglutarate-dependent dioxygenase activity"/>
    <property type="evidence" value="ECO:0007669"/>
    <property type="project" value="UniProtKB-ARBA"/>
</dbReference>
<evidence type="ECO:0000256" key="3">
    <source>
        <dbReference type="ARBA" id="ARBA00023194"/>
    </source>
</evidence>
<keyword evidence="3" id="KW-0045">Antibiotic biosynthesis</keyword>
<dbReference type="PANTHER" id="PTHR10696:SF56">
    <property type="entry name" value="TAUD_TFDA-LIKE DOMAIN-CONTAINING PROTEIN"/>
    <property type="match status" value="1"/>
</dbReference>
<evidence type="ECO:0000256" key="1">
    <source>
        <dbReference type="ARBA" id="ARBA00001954"/>
    </source>
</evidence>
<protein>
    <submittedName>
        <fullName evidence="5">TfdA family taurine catabolism dioxygenase TauD</fullName>
    </submittedName>
</protein>
<dbReference type="RefSeq" id="WP_121220593.1">
    <property type="nucleotide sequence ID" value="NZ_RBIG01000002.1"/>
</dbReference>
<dbReference type="Gene3D" id="3.60.130.10">
    <property type="entry name" value="Clavaminate synthase-like"/>
    <property type="match status" value="1"/>
</dbReference>
<comment type="caution">
    <text evidence="5">The sequence shown here is derived from an EMBL/GenBank/DDBJ whole genome shotgun (WGS) entry which is preliminary data.</text>
</comment>
<comment type="cofactor">
    <cofactor evidence="1">
        <name>Fe(2+)</name>
        <dbReference type="ChEBI" id="CHEBI:29033"/>
    </cofactor>
</comment>
<dbReference type="Proteomes" id="UP000277424">
    <property type="component" value="Unassembled WGS sequence"/>
</dbReference>
<evidence type="ECO:0000256" key="2">
    <source>
        <dbReference type="ARBA" id="ARBA00023002"/>
    </source>
</evidence>
<evidence type="ECO:0000313" key="5">
    <source>
        <dbReference type="EMBL" id="RKQ70671.1"/>
    </source>
</evidence>
<keyword evidence="2" id="KW-0560">Oxidoreductase</keyword>
<dbReference type="InterPro" id="IPR050411">
    <property type="entry name" value="AlphaKG_dependent_hydroxylases"/>
</dbReference>
<feature type="domain" description="TauD/TfdA-like" evidence="4">
    <location>
        <begin position="59"/>
        <end position="313"/>
    </location>
</feature>
<dbReference type="InterPro" id="IPR042098">
    <property type="entry name" value="TauD-like_sf"/>
</dbReference>
<dbReference type="Pfam" id="PF02668">
    <property type="entry name" value="TauD"/>
    <property type="match status" value="1"/>
</dbReference>
<name>A0A420WI26_9PROT</name>
<keyword evidence="5" id="KW-0223">Dioxygenase</keyword>
<dbReference type="PANTHER" id="PTHR10696">
    <property type="entry name" value="GAMMA-BUTYROBETAINE HYDROXYLASE-RELATED"/>
    <property type="match status" value="1"/>
</dbReference>
<proteinExistence type="predicted"/>
<dbReference type="OrthoDB" id="5491415at2"/>
<dbReference type="AlphaFoldDB" id="A0A420WI26"/>
<organism evidence="5 6">
    <name type="scientific">Oceanibaculum indicum</name>
    <dbReference type="NCBI Taxonomy" id="526216"/>
    <lineage>
        <taxon>Bacteria</taxon>
        <taxon>Pseudomonadati</taxon>
        <taxon>Pseudomonadota</taxon>
        <taxon>Alphaproteobacteria</taxon>
        <taxon>Rhodospirillales</taxon>
        <taxon>Oceanibaculaceae</taxon>
        <taxon>Oceanibaculum</taxon>
    </lineage>
</organism>
<dbReference type="SUPFAM" id="SSF51197">
    <property type="entry name" value="Clavaminate synthase-like"/>
    <property type="match status" value="1"/>
</dbReference>
<sequence length="360" mass="40953">MEQRREPAMPAGPVGGSAAWTVPQVMMRDDWICRLSDSDVAEIDAAVADSRARGLAITEIERDDFPLDRLTARLGALRAQIRSGLGFGYIKGLPVWRYDRETLLRIYWGLGRHIGDPVTQNRNGHLIAHVIDVGDRAGDNKRLTQSNAELCFHADSCDVVALLCINRAREGGESMIVSAVAVHDEMMRRRPDLLPELYKPVYMDRRGEVPDGKLPWFGMPLFTWHRGQINGYAPIRQYVESLVRFPDAPRISNAQMAALDLFYEICEEEEFCLRLQFEPGDIQFLQNHVVFHSRTGFTDWDEAEKKRHLMRLWLSLPDGRLLPDSYAEKWINIERGTRRGGVPTMTPPVIPLDPMARAYG</sequence>
<gene>
    <name evidence="5" type="ORF">BCL74_2621</name>
</gene>
<reference evidence="5 6" key="1">
    <citation type="submission" date="2018-10" db="EMBL/GenBank/DDBJ databases">
        <title>Comparative analysis of microorganisms from saline springs in Andes Mountain Range, Colombia.</title>
        <authorList>
            <person name="Rubin E."/>
        </authorList>
    </citation>
    <scope>NUCLEOTIDE SEQUENCE [LARGE SCALE GENOMIC DNA]</scope>
    <source>
        <strain evidence="5 6">USBA 36</strain>
    </source>
</reference>
<accession>A0A420WI26</accession>
<dbReference type="EMBL" id="RBIG01000002">
    <property type="protein sequence ID" value="RKQ70671.1"/>
    <property type="molecule type" value="Genomic_DNA"/>
</dbReference>
<evidence type="ECO:0000259" key="4">
    <source>
        <dbReference type="Pfam" id="PF02668"/>
    </source>
</evidence>
<evidence type="ECO:0000313" key="6">
    <source>
        <dbReference type="Proteomes" id="UP000277424"/>
    </source>
</evidence>
<dbReference type="InterPro" id="IPR003819">
    <property type="entry name" value="TauD/TfdA-like"/>
</dbReference>